<feature type="transmembrane region" description="Helical" evidence="2">
    <location>
        <begin position="30"/>
        <end position="52"/>
    </location>
</feature>
<gene>
    <name evidence="3" type="ORF">P153DRAFT_201246</name>
</gene>
<dbReference type="GeneID" id="54402924"/>
<evidence type="ECO:0000256" key="2">
    <source>
        <dbReference type="SAM" id="Phobius"/>
    </source>
</evidence>
<reference evidence="3" key="1">
    <citation type="journal article" date="2020" name="Stud. Mycol.">
        <title>101 Dothideomycetes genomes: a test case for predicting lifestyles and emergence of pathogens.</title>
        <authorList>
            <person name="Haridas S."/>
            <person name="Albert R."/>
            <person name="Binder M."/>
            <person name="Bloem J."/>
            <person name="Labutti K."/>
            <person name="Salamov A."/>
            <person name="Andreopoulos B."/>
            <person name="Baker S."/>
            <person name="Barry K."/>
            <person name="Bills G."/>
            <person name="Bluhm B."/>
            <person name="Cannon C."/>
            <person name="Castanera R."/>
            <person name="Culley D."/>
            <person name="Daum C."/>
            <person name="Ezra D."/>
            <person name="Gonzalez J."/>
            <person name="Henrissat B."/>
            <person name="Kuo A."/>
            <person name="Liang C."/>
            <person name="Lipzen A."/>
            <person name="Lutzoni F."/>
            <person name="Magnuson J."/>
            <person name="Mondo S."/>
            <person name="Nolan M."/>
            <person name="Ohm R."/>
            <person name="Pangilinan J."/>
            <person name="Park H.-J."/>
            <person name="Ramirez L."/>
            <person name="Alfaro M."/>
            <person name="Sun H."/>
            <person name="Tritt A."/>
            <person name="Yoshinaga Y."/>
            <person name="Zwiers L.-H."/>
            <person name="Turgeon B."/>
            <person name="Goodwin S."/>
            <person name="Spatafora J."/>
            <person name="Crous P."/>
            <person name="Grigoriev I."/>
        </authorList>
    </citation>
    <scope>NUCLEOTIDE SEQUENCE</scope>
    <source>
        <strain evidence="3">CBS 119687</strain>
    </source>
</reference>
<dbReference type="Proteomes" id="UP000799771">
    <property type="component" value="Unassembled WGS sequence"/>
</dbReference>
<organism evidence="3 4">
    <name type="scientific">Dothidotthia symphoricarpi CBS 119687</name>
    <dbReference type="NCBI Taxonomy" id="1392245"/>
    <lineage>
        <taxon>Eukaryota</taxon>
        <taxon>Fungi</taxon>
        <taxon>Dikarya</taxon>
        <taxon>Ascomycota</taxon>
        <taxon>Pezizomycotina</taxon>
        <taxon>Dothideomycetes</taxon>
        <taxon>Pleosporomycetidae</taxon>
        <taxon>Pleosporales</taxon>
        <taxon>Dothidotthiaceae</taxon>
        <taxon>Dothidotthia</taxon>
    </lineage>
</organism>
<keyword evidence="4" id="KW-1185">Reference proteome</keyword>
<keyword evidence="2" id="KW-1133">Transmembrane helix</keyword>
<evidence type="ECO:0000313" key="3">
    <source>
        <dbReference type="EMBL" id="KAF2131696.1"/>
    </source>
</evidence>
<protein>
    <submittedName>
        <fullName evidence="3">Uncharacterized protein</fullName>
    </submittedName>
</protein>
<sequence length="210" mass="22521">MAPTPVDNSLTADPTSTPPPSPAYWAKANIITTIVFCLFALLFSGILIAFFIHRRNEKRKVTNPTPDKAGLLANEDKTSMFSRNRATSVTLYVDSEAEAQSKKTSHETVSLIPLQLTPAQEIGNPMNSTESAGSGISAMSRVSRATRASSGTQSTMLLSPISSICDDGDMGSRRPGRARSSSATSVRYYDRTPLDAPPMPIPIIVRTGSD</sequence>
<dbReference type="AlphaFoldDB" id="A0A6A6AJF4"/>
<keyword evidence="2" id="KW-0472">Membrane</keyword>
<evidence type="ECO:0000256" key="1">
    <source>
        <dbReference type="SAM" id="MobiDB-lite"/>
    </source>
</evidence>
<proteinExistence type="predicted"/>
<dbReference type="OrthoDB" id="3783802at2759"/>
<feature type="region of interest" description="Disordered" evidence="1">
    <location>
        <begin position="161"/>
        <end position="193"/>
    </location>
</feature>
<name>A0A6A6AJF4_9PLEO</name>
<keyword evidence="2" id="KW-0812">Transmembrane</keyword>
<dbReference type="EMBL" id="ML977502">
    <property type="protein sequence ID" value="KAF2131696.1"/>
    <property type="molecule type" value="Genomic_DNA"/>
</dbReference>
<evidence type="ECO:0000313" key="4">
    <source>
        <dbReference type="Proteomes" id="UP000799771"/>
    </source>
</evidence>
<dbReference type="RefSeq" id="XP_033526083.1">
    <property type="nucleotide sequence ID" value="XM_033662492.1"/>
</dbReference>
<accession>A0A6A6AJF4</accession>